<organism evidence="1 2">
    <name type="scientific">Lupinus albus</name>
    <name type="common">White lupine</name>
    <name type="synonym">Lupinus termis</name>
    <dbReference type="NCBI Taxonomy" id="3870"/>
    <lineage>
        <taxon>Eukaryota</taxon>
        <taxon>Viridiplantae</taxon>
        <taxon>Streptophyta</taxon>
        <taxon>Embryophyta</taxon>
        <taxon>Tracheophyta</taxon>
        <taxon>Spermatophyta</taxon>
        <taxon>Magnoliopsida</taxon>
        <taxon>eudicotyledons</taxon>
        <taxon>Gunneridae</taxon>
        <taxon>Pentapetalae</taxon>
        <taxon>rosids</taxon>
        <taxon>fabids</taxon>
        <taxon>Fabales</taxon>
        <taxon>Fabaceae</taxon>
        <taxon>Papilionoideae</taxon>
        <taxon>50 kb inversion clade</taxon>
        <taxon>genistoids sensu lato</taxon>
        <taxon>core genistoids</taxon>
        <taxon>Genisteae</taxon>
        <taxon>Lupinus</taxon>
    </lineage>
</organism>
<accession>A0A6A4PLG6</accession>
<comment type="caution">
    <text evidence="1">The sequence shown here is derived from an EMBL/GenBank/DDBJ whole genome shotgun (WGS) entry which is preliminary data.</text>
</comment>
<dbReference type="Proteomes" id="UP000447434">
    <property type="component" value="Chromosome 12"/>
</dbReference>
<keyword evidence="2" id="KW-1185">Reference proteome</keyword>
<dbReference type="EMBL" id="WOCE01000012">
    <property type="protein sequence ID" value="KAE9602300.1"/>
    <property type="molecule type" value="Genomic_DNA"/>
</dbReference>
<reference evidence="2" key="1">
    <citation type="journal article" date="2020" name="Nat. Commun.">
        <title>Genome sequence of the cluster root forming white lupin.</title>
        <authorList>
            <person name="Hufnagel B."/>
            <person name="Marques A."/>
            <person name="Soriano A."/>
            <person name="Marques L."/>
            <person name="Divol F."/>
            <person name="Doumas P."/>
            <person name="Sallet E."/>
            <person name="Mancinotti D."/>
            <person name="Carrere S."/>
            <person name="Marande W."/>
            <person name="Arribat S."/>
            <person name="Keller J."/>
            <person name="Huneau C."/>
            <person name="Blein T."/>
            <person name="Aime D."/>
            <person name="Laguerre M."/>
            <person name="Taylor J."/>
            <person name="Schubert V."/>
            <person name="Nelson M."/>
            <person name="Geu-Flores F."/>
            <person name="Crespi M."/>
            <person name="Gallardo-Guerrero K."/>
            <person name="Delaux P.-M."/>
            <person name="Salse J."/>
            <person name="Berges H."/>
            <person name="Guyot R."/>
            <person name="Gouzy J."/>
            <person name="Peret B."/>
        </authorList>
    </citation>
    <scope>NUCLEOTIDE SEQUENCE [LARGE SCALE GENOMIC DNA]</scope>
    <source>
        <strain evidence="2">cv. Amiga</strain>
    </source>
</reference>
<name>A0A6A4PLG6_LUPAL</name>
<sequence>MGQKLNGRILEVIITSWSICELGFGVKEKKSIFISDHSFFFLIHGFSSLPYFCFL</sequence>
<evidence type="ECO:0000313" key="2">
    <source>
        <dbReference type="Proteomes" id="UP000447434"/>
    </source>
</evidence>
<protein>
    <submittedName>
        <fullName evidence="1">Uncharacterized protein</fullName>
    </submittedName>
</protein>
<proteinExistence type="predicted"/>
<gene>
    <name evidence="1" type="ORF">Lalb_Chr12g0198121</name>
</gene>
<dbReference type="AlphaFoldDB" id="A0A6A4PLG6"/>
<evidence type="ECO:0000313" key="1">
    <source>
        <dbReference type="EMBL" id="KAE9602300.1"/>
    </source>
</evidence>